<reference evidence="4 5" key="1">
    <citation type="submission" date="2016-10" db="EMBL/GenBank/DDBJ databases">
        <authorList>
            <person name="de Groot N.N."/>
        </authorList>
    </citation>
    <scope>NUCLEOTIDE SEQUENCE [LARGE SCALE GENOMIC DNA]</scope>
    <source>
        <strain evidence="4 5">DSM 12130</strain>
    </source>
</reference>
<dbReference type="EMBL" id="FNJI01000015">
    <property type="protein sequence ID" value="SDP29825.1"/>
    <property type="molecule type" value="Genomic_DNA"/>
</dbReference>
<keyword evidence="5" id="KW-1185">Reference proteome</keyword>
<evidence type="ECO:0000256" key="2">
    <source>
        <dbReference type="SAM" id="MobiDB-lite"/>
    </source>
</evidence>
<keyword evidence="4" id="KW-0347">Helicase</keyword>
<dbReference type="InterPro" id="IPR044876">
    <property type="entry name" value="HRDC_dom_sf"/>
</dbReference>
<dbReference type="Pfam" id="PF05970">
    <property type="entry name" value="PIF1"/>
    <property type="match status" value="1"/>
</dbReference>
<dbReference type="Pfam" id="PF00570">
    <property type="entry name" value="HRDC"/>
    <property type="match status" value="1"/>
</dbReference>
<keyword evidence="4" id="KW-0378">Hydrolase</keyword>
<dbReference type="Gene3D" id="3.40.50.300">
    <property type="entry name" value="P-loop containing nucleotide triphosphate hydrolases"/>
    <property type="match status" value="2"/>
</dbReference>
<dbReference type="InterPro" id="IPR051055">
    <property type="entry name" value="PIF1_helicase"/>
</dbReference>
<dbReference type="RefSeq" id="WP_092223000.1">
    <property type="nucleotide sequence ID" value="NZ_FNJI01000015.1"/>
</dbReference>
<dbReference type="GO" id="GO:0000166">
    <property type="term" value="F:nucleotide binding"/>
    <property type="evidence" value="ECO:0007669"/>
    <property type="project" value="InterPro"/>
</dbReference>
<evidence type="ECO:0000259" key="3">
    <source>
        <dbReference type="PROSITE" id="PS50967"/>
    </source>
</evidence>
<name>A0A1H0RK55_9BACT</name>
<sequence>METTAANPELDLAFSFVGETGCNVFLTGKAGTGKTTFLKELQQKCSKRTVVTAPTGVAAINSGGVTLHSFFQLPFGPFIPGTQSSRQHKFNRKKRDLIRSLDLLVIDEISMVRGDILDSVDDVLRRLRRSSQPFGGVQLLLIGDLNQLPPVVKNDEWRLLGCHYSSPYFFTSKALAETELVCIELKHIYRQTDHCFIELLNKVRDNKLDSADLQLLNSRVDPDFNDNDSSAPGYITLCSHNANADAINRTQLENLDRKTCRFHAEIEGEFPEHSYPAPEELTLKVGAQVMFVKNDNSFEKRFFNGKIGRVTSISGDTVYVRCEGDDEEITVEPVTWDNISYSLDNETMEITEDKIGAYIQYPLKLAWAITIHKSQGLTFDRAAIDAKAAFAHGQVYVALSRCRTLEGLVLRSPIVPGRIKTDRSVLEFTATSSNNIPTPEKLHRARLSYQRSLLLDCFNFGRLQAILNRLCGLAENSGGLLRIGGSTSIDTLQQKVATGITTVGSNFGRQLTSLFDDQVPVSEDPVILDRINKGSIYFQEKIKQLLTDKGALIEAESDNSELKKKAEKNISRLQEEAHIKLAAVTCCETGFDAHRYLRAISRAGVESVPKRSTSETVSYTEEDIEHHKLYAALKTWRTQKAKGENLTPFQVMHLKTLIQIAATLPTTTAALKKVKGIGDKLAARYGDELVDMVTDYCNRENITDGSAPSQKDVSSALQPSGTKKKNTRKESLELFLAGNTTEQIAKMRNLTTTTIENHLAYYIAENELSVDSLVAPEKREEIEHQLKSCQSGRLTDVKAALGPGFSYGEIRLVKAHLESSS</sequence>
<feature type="coiled-coil region" evidence="1">
    <location>
        <begin position="556"/>
        <end position="583"/>
    </location>
</feature>
<organism evidence="4 5">
    <name type="scientific">Desulforhopalus singaporensis</name>
    <dbReference type="NCBI Taxonomy" id="91360"/>
    <lineage>
        <taxon>Bacteria</taxon>
        <taxon>Pseudomonadati</taxon>
        <taxon>Thermodesulfobacteriota</taxon>
        <taxon>Desulfobulbia</taxon>
        <taxon>Desulfobulbales</taxon>
        <taxon>Desulfocapsaceae</taxon>
        <taxon>Desulforhopalus</taxon>
    </lineage>
</organism>
<proteinExistence type="predicted"/>
<dbReference type="SUPFAM" id="SSF47819">
    <property type="entry name" value="HRDC-like"/>
    <property type="match status" value="1"/>
</dbReference>
<dbReference type="PROSITE" id="PS50967">
    <property type="entry name" value="HRDC"/>
    <property type="match status" value="1"/>
</dbReference>
<dbReference type="AlphaFoldDB" id="A0A1H0RK55"/>
<feature type="domain" description="HRDC" evidence="3">
    <location>
        <begin position="623"/>
        <end position="703"/>
    </location>
</feature>
<keyword evidence="4" id="KW-0067">ATP-binding</keyword>
<dbReference type="InterPro" id="IPR027417">
    <property type="entry name" value="P-loop_NTPase"/>
</dbReference>
<dbReference type="Proteomes" id="UP000199073">
    <property type="component" value="Unassembled WGS sequence"/>
</dbReference>
<protein>
    <submittedName>
        <fullName evidence="4">Helicase</fullName>
    </submittedName>
</protein>
<dbReference type="OrthoDB" id="9763659at2"/>
<dbReference type="InterPro" id="IPR010285">
    <property type="entry name" value="DNA_helicase_pif1-like_DEAD"/>
</dbReference>
<keyword evidence="4" id="KW-0547">Nucleotide-binding</keyword>
<dbReference type="InterPro" id="IPR003593">
    <property type="entry name" value="AAA+_ATPase"/>
</dbReference>
<keyword evidence="1" id="KW-0175">Coiled coil</keyword>
<evidence type="ECO:0000313" key="4">
    <source>
        <dbReference type="EMBL" id="SDP29825.1"/>
    </source>
</evidence>
<dbReference type="CDD" id="cd18037">
    <property type="entry name" value="DEXSc_Pif1_like"/>
    <property type="match status" value="1"/>
</dbReference>
<dbReference type="InterPro" id="IPR029491">
    <property type="entry name" value="Helicase_HTH"/>
</dbReference>
<evidence type="ECO:0000313" key="5">
    <source>
        <dbReference type="Proteomes" id="UP000199073"/>
    </source>
</evidence>
<dbReference type="PANTHER" id="PTHR47642">
    <property type="entry name" value="ATP-DEPENDENT DNA HELICASE"/>
    <property type="match status" value="1"/>
</dbReference>
<accession>A0A1H0RK55</accession>
<evidence type="ECO:0000256" key="1">
    <source>
        <dbReference type="SAM" id="Coils"/>
    </source>
</evidence>
<dbReference type="Gene3D" id="2.30.30.940">
    <property type="match status" value="1"/>
</dbReference>
<gene>
    <name evidence="4" type="ORF">SAMN05660330_02336</name>
</gene>
<dbReference type="Pfam" id="PF14493">
    <property type="entry name" value="HTH_40"/>
    <property type="match status" value="1"/>
</dbReference>
<dbReference type="GO" id="GO:0003676">
    <property type="term" value="F:nucleic acid binding"/>
    <property type="evidence" value="ECO:0007669"/>
    <property type="project" value="InterPro"/>
</dbReference>
<feature type="region of interest" description="Disordered" evidence="2">
    <location>
        <begin position="701"/>
        <end position="729"/>
    </location>
</feature>
<dbReference type="SMART" id="SM00341">
    <property type="entry name" value="HRDC"/>
    <property type="match status" value="1"/>
</dbReference>
<feature type="compositionally biased region" description="Polar residues" evidence="2">
    <location>
        <begin position="703"/>
        <end position="721"/>
    </location>
</feature>
<dbReference type="STRING" id="91360.SAMN05660330_02336"/>
<dbReference type="GO" id="GO:0000723">
    <property type="term" value="P:telomere maintenance"/>
    <property type="evidence" value="ECO:0007669"/>
    <property type="project" value="InterPro"/>
</dbReference>
<dbReference type="GO" id="GO:0006281">
    <property type="term" value="P:DNA repair"/>
    <property type="evidence" value="ECO:0007669"/>
    <property type="project" value="InterPro"/>
</dbReference>
<dbReference type="FunFam" id="3.40.50.300:FF:001498">
    <property type="entry name" value="ATP-dependent DNA helicase"/>
    <property type="match status" value="1"/>
</dbReference>
<dbReference type="CDD" id="cd18809">
    <property type="entry name" value="SF1_C_RecD"/>
    <property type="match status" value="1"/>
</dbReference>
<dbReference type="InterPro" id="IPR010997">
    <property type="entry name" value="HRDC-like_sf"/>
</dbReference>
<dbReference type="GO" id="GO:0003678">
    <property type="term" value="F:DNA helicase activity"/>
    <property type="evidence" value="ECO:0007669"/>
    <property type="project" value="InterPro"/>
</dbReference>
<dbReference type="InterPro" id="IPR002121">
    <property type="entry name" value="HRDC_dom"/>
</dbReference>
<dbReference type="SUPFAM" id="SSF52540">
    <property type="entry name" value="P-loop containing nucleoside triphosphate hydrolases"/>
    <property type="match status" value="2"/>
</dbReference>
<dbReference type="PANTHER" id="PTHR47642:SF5">
    <property type="entry name" value="ATP-DEPENDENT DNA HELICASE"/>
    <property type="match status" value="1"/>
</dbReference>
<dbReference type="Gene3D" id="1.10.150.80">
    <property type="entry name" value="HRDC domain"/>
    <property type="match status" value="1"/>
</dbReference>
<dbReference type="SMART" id="SM00382">
    <property type="entry name" value="AAA"/>
    <property type="match status" value="1"/>
</dbReference>